<dbReference type="Proteomes" id="UP001314903">
    <property type="component" value="Unassembled WGS sequence"/>
</dbReference>
<dbReference type="EMBL" id="JAGGLI010000016">
    <property type="protein sequence ID" value="MBP2027840.1"/>
    <property type="molecule type" value="Genomic_DNA"/>
</dbReference>
<sequence>MNIIFKIKGKYKKSKGFLILDVMVSMVVIMTILIPLLNIFIIVRENNEYHQITQEVHSFLDYQIEEILKEDFNIEHTNFIEEGFIRIELLRTPSEDPDIYKITGNVYYDNSLFTTIVLYKLRGDYND</sequence>
<organism evidence="2 3">
    <name type="scientific">Acetoanaerobium pronyense</name>
    <dbReference type="NCBI Taxonomy" id="1482736"/>
    <lineage>
        <taxon>Bacteria</taxon>
        <taxon>Bacillati</taxon>
        <taxon>Bacillota</taxon>
        <taxon>Clostridia</taxon>
        <taxon>Peptostreptococcales</taxon>
        <taxon>Filifactoraceae</taxon>
        <taxon>Acetoanaerobium</taxon>
    </lineage>
</organism>
<keyword evidence="1" id="KW-1133">Transmembrane helix</keyword>
<dbReference type="RefSeq" id="WP_209660899.1">
    <property type="nucleotide sequence ID" value="NZ_JAGGLI010000016.1"/>
</dbReference>
<protein>
    <submittedName>
        <fullName evidence="2">Competence protein ComGC</fullName>
    </submittedName>
</protein>
<evidence type="ECO:0000313" key="3">
    <source>
        <dbReference type="Proteomes" id="UP001314903"/>
    </source>
</evidence>
<proteinExistence type="predicted"/>
<accession>A0ABS4KKH7</accession>
<keyword evidence="1" id="KW-0472">Membrane</keyword>
<evidence type="ECO:0000313" key="2">
    <source>
        <dbReference type="EMBL" id="MBP2027840.1"/>
    </source>
</evidence>
<comment type="caution">
    <text evidence="2">The sequence shown here is derived from an EMBL/GenBank/DDBJ whole genome shotgun (WGS) entry which is preliminary data.</text>
</comment>
<feature type="transmembrane region" description="Helical" evidence="1">
    <location>
        <begin position="20"/>
        <end position="43"/>
    </location>
</feature>
<reference evidence="2 3" key="1">
    <citation type="submission" date="2021-03" db="EMBL/GenBank/DDBJ databases">
        <title>Genomic Encyclopedia of Type Strains, Phase IV (KMG-IV): sequencing the most valuable type-strain genomes for metagenomic binning, comparative biology and taxonomic classification.</title>
        <authorList>
            <person name="Goeker M."/>
        </authorList>
    </citation>
    <scope>NUCLEOTIDE SEQUENCE [LARGE SCALE GENOMIC DNA]</scope>
    <source>
        <strain evidence="2 3">DSM 27512</strain>
    </source>
</reference>
<keyword evidence="1" id="KW-0812">Transmembrane</keyword>
<gene>
    <name evidence="2" type="ORF">J2Z35_001638</name>
</gene>
<keyword evidence="3" id="KW-1185">Reference proteome</keyword>
<name>A0ABS4KKH7_9FIRM</name>
<evidence type="ECO:0000256" key="1">
    <source>
        <dbReference type="SAM" id="Phobius"/>
    </source>
</evidence>